<feature type="domain" description="Beta-lactamase-related" evidence="3">
    <location>
        <begin position="112"/>
        <end position="469"/>
    </location>
</feature>
<dbReference type="AlphaFoldDB" id="A0A8S0VS55"/>
<proteinExistence type="inferred from homology"/>
<dbReference type="Pfam" id="PF00144">
    <property type="entry name" value="Beta-lactamase"/>
    <property type="match status" value="1"/>
</dbReference>
<dbReference type="SUPFAM" id="SSF56601">
    <property type="entry name" value="beta-lactamase/transpeptidase-like"/>
    <property type="match status" value="1"/>
</dbReference>
<evidence type="ECO:0000259" key="3">
    <source>
        <dbReference type="Pfam" id="PF00144"/>
    </source>
</evidence>
<accession>A0A8S0VS55</accession>
<dbReference type="OrthoDB" id="428260at2759"/>
<evidence type="ECO:0000313" key="4">
    <source>
        <dbReference type="EMBL" id="CAA7265929.1"/>
    </source>
</evidence>
<keyword evidence="2" id="KW-0812">Transmembrane</keyword>
<evidence type="ECO:0000256" key="1">
    <source>
        <dbReference type="ARBA" id="ARBA00038473"/>
    </source>
</evidence>
<feature type="transmembrane region" description="Helical" evidence="2">
    <location>
        <begin position="43"/>
        <end position="63"/>
    </location>
</feature>
<dbReference type="InterPro" id="IPR001466">
    <property type="entry name" value="Beta-lactam-related"/>
</dbReference>
<dbReference type="PANTHER" id="PTHR22935">
    <property type="entry name" value="PENICILLIN-BINDING PROTEIN"/>
    <property type="match status" value="1"/>
</dbReference>
<dbReference type="InterPro" id="IPR012338">
    <property type="entry name" value="Beta-lactam/transpept-like"/>
</dbReference>
<evidence type="ECO:0000256" key="2">
    <source>
        <dbReference type="SAM" id="Phobius"/>
    </source>
</evidence>
<comment type="caution">
    <text evidence="4">The sequence shown here is derived from an EMBL/GenBank/DDBJ whole genome shotgun (WGS) entry which is preliminary data.</text>
</comment>
<keyword evidence="2" id="KW-1133">Transmembrane helix</keyword>
<name>A0A8S0VS55_CYCAE</name>
<reference evidence="4 5" key="1">
    <citation type="submission" date="2020-01" db="EMBL/GenBank/DDBJ databases">
        <authorList>
            <person name="Gupta K D."/>
        </authorList>
    </citation>
    <scope>NUCLEOTIDE SEQUENCE [LARGE SCALE GENOMIC DNA]</scope>
</reference>
<keyword evidence="5" id="KW-1185">Reference proteome</keyword>
<keyword evidence="2" id="KW-0472">Membrane</keyword>
<dbReference type="Proteomes" id="UP000467700">
    <property type="component" value="Unassembled WGS sequence"/>
</dbReference>
<organism evidence="4 5">
    <name type="scientific">Cyclocybe aegerita</name>
    <name type="common">Black poplar mushroom</name>
    <name type="synonym">Agrocybe aegerita</name>
    <dbReference type="NCBI Taxonomy" id="1973307"/>
    <lineage>
        <taxon>Eukaryota</taxon>
        <taxon>Fungi</taxon>
        <taxon>Dikarya</taxon>
        <taxon>Basidiomycota</taxon>
        <taxon>Agaricomycotina</taxon>
        <taxon>Agaricomycetes</taxon>
        <taxon>Agaricomycetidae</taxon>
        <taxon>Agaricales</taxon>
        <taxon>Agaricineae</taxon>
        <taxon>Bolbitiaceae</taxon>
        <taxon>Cyclocybe</taxon>
    </lineage>
</organism>
<dbReference type="PANTHER" id="PTHR22935:SF95">
    <property type="entry name" value="BETA-LACTAMASE-LIKE 1-RELATED"/>
    <property type="match status" value="1"/>
</dbReference>
<sequence>MFRSGCVDREADQYLLRALLGEDEVGRPPTKFDYWMFKFSIRFFFLTALSLFALAGTALYYALYLPEDFFGGNLVETTLSSDICKAPNPNIFGYHPLRASNEAIAKAAHSLDNYLSQRASKPDIDSISIAVVSAAGTLFEGGYGTLRANETDEENQRPVDRDSIYRIASITKMFTVLETLILRETGALNWDDPVTNYVPDFSPPAYGWADFLVEGSANANQGEPERITLRQLASHLGGIGRDYPPHDIGEWPTTTTPWGALVKSARGEPLPNRTYENIMKALNQYPLVNVPYEYPIYSNIGFDLLGLANVAANQKASIDPKAEPQTHEELLKRDIFDHMGLTSSFYRVPESPLRDHIAVPSSNSEWADVWLGDTDDAAGGQYSSLKDLTAVMKSLLSPTRTVREWLRPLYVWGSTEQQVGAPWEIFPLPGGAKAYTKGGNLPGYHSEFALVPEYSYGMIVLVTGTYENTLTILNEVATRFHPAITQQYRVGVQRRYAGTWTNGKDTPGTVLEPSEVGYSL</sequence>
<dbReference type="Gene3D" id="3.40.710.10">
    <property type="entry name" value="DD-peptidase/beta-lactamase superfamily"/>
    <property type="match status" value="1"/>
</dbReference>
<gene>
    <name evidence="4" type="ORF">AAE3_LOCUS8028</name>
</gene>
<dbReference type="EMBL" id="CACVBS010000051">
    <property type="protein sequence ID" value="CAA7265929.1"/>
    <property type="molecule type" value="Genomic_DNA"/>
</dbReference>
<comment type="similarity">
    <text evidence="1">Belongs to the beta-lactamase family.</text>
</comment>
<dbReference type="InterPro" id="IPR051478">
    <property type="entry name" value="Beta-lactamase-like_AB/R"/>
</dbReference>
<evidence type="ECO:0000313" key="5">
    <source>
        <dbReference type="Proteomes" id="UP000467700"/>
    </source>
</evidence>
<protein>
    <recommendedName>
        <fullName evidence="3">Beta-lactamase-related domain-containing protein</fullName>
    </recommendedName>
</protein>